<keyword evidence="2" id="KW-0269">Exonuclease</keyword>
<dbReference type="InterPro" id="IPR001357">
    <property type="entry name" value="BRCT_dom"/>
</dbReference>
<dbReference type="Pfam" id="PF00533">
    <property type="entry name" value="BRCT"/>
    <property type="match status" value="1"/>
</dbReference>
<dbReference type="InterPro" id="IPR036397">
    <property type="entry name" value="RNaseH_sf"/>
</dbReference>
<dbReference type="Proteomes" id="UP001597011">
    <property type="component" value="Unassembled WGS sequence"/>
</dbReference>
<dbReference type="PANTHER" id="PTHR30231:SF42">
    <property type="entry name" value="EXONUCLEASE"/>
    <property type="match status" value="1"/>
</dbReference>
<dbReference type="EMBL" id="JBHTIB010000037">
    <property type="protein sequence ID" value="MFD0837391.1"/>
    <property type="molecule type" value="Genomic_DNA"/>
</dbReference>
<evidence type="ECO:0000259" key="1">
    <source>
        <dbReference type="PROSITE" id="PS50172"/>
    </source>
</evidence>
<accession>A0ABW3BWC5</accession>
<dbReference type="PROSITE" id="PS50172">
    <property type="entry name" value="BRCT"/>
    <property type="match status" value="1"/>
</dbReference>
<dbReference type="CDD" id="cd17748">
    <property type="entry name" value="BRCT_DNA_ligase_like"/>
    <property type="match status" value="1"/>
</dbReference>
<gene>
    <name evidence="2" type="ORF">ACFQ0I_16550</name>
</gene>
<dbReference type="SUPFAM" id="SSF53098">
    <property type="entry name" value="Ribonuclease H-like"/>
    <property type="match status" value="1"/>
</dbReference>
<evidence type="ECO:0000313" key="2">
    <source>
        <dbReference type="EMBL" id="MFD0837391.1"/>
    </source>
</evidence>
<dbReference type="SMART" id="SM00479">
    <property type="entry name" value="EXOIII"/>
    <property type="match status" value="1"/>
</dbReference>
<dbReference type="GO" id="GO:0004527">
    <property type="term" value="F:exonuclease activity"/>
    <property type="evidence" value="ECO:0007669"/>
    <property type="project" value="UniProtKB-KW"/>
</dbReference>
<dbReference type="PANTHER" id="PTHR30231">
    <property type="entry name" value="DNA POLYMERASE III SUBUNIT EPSILON"/>
    <property type="match status" value="1"/>
</dbReference>
<keyword evidence="2" id="KW-0378">Hydrolase</keyword>
<dbReference type="InterPro" id="IPR013520">
    <property type="entry name" value="Ribonucl_H"/>
</dbReference>
<dbReference type="Gene3D" id="3.30.420.10">
    <property type="entry name" value="Ribonuclease H-like superfamily/Ribonuclease H"/>
    <property type="match status" value="1"/>
</dbReference>
<sequence>MFNWFKKKEKIENPIEISVSGINPQTENEFLFYNFVELTFASHLQKWYEKAKANGIQFKPQYEQAIKQKVSTSEFKNPHSFPEYFGGKFDHIVIDFETANQNRVSACALGLVFIKNDRIAYQTSFHIKPPETEKFSSRNIGIHGITAEDVDYAMTFDELWEFELSKYFNQNLIVFHNASMDLSVLKNLFEHYSISDFNINYLDTMQLAEKTGNSKKLAELAEKFDIEYIDKHNPEQDAKVCAYVFGELAKLYPDYESLIKTLSFGEIQEKITQQKETAEIKNQNLDYVQAYSLKDGELEKIEIKDKGFIFTGEITTDRSEAKKFIEQNGGIIKSGITSKVDYVIIGADFGWSKIQKVHELNENKNCNIKILTNSDFENLKKNTPHNIGYK</sequence>
<dbReference type="SUPFAM" id="SSF52113">
    <property type="entry name" value="BRCT domain"/>
    <property type="match status" value="1"/>
</dbReference>
<name>A0ABW3BWC5_9FLAO</name>
<feature type="domain" description="BRCT" evidence="1">
    <location>
        <begin position="308"/>
        <end position="372"/>
    </location>
</feature>
<reference evidence="3" key="1">
    <citation type="journal article" date="2019" name="Int. J. Syst. Evol. Microbiol.">
        <title>The Global Catalogue of Microorganisms (GCM) 10K type strain sequencing project: providing services to taxonomists for standard genome sequencing and annotation.</title>
        <authorList>
            <consortium name="The Broad Institute Genomics Platform"/>
            <consortium name="The Broad Institute Genome Sequencing Center for Infectious Disease"/>
            <person name="Wu L."/>
            <person name="Ma J."/>
        </authorList>
    </citation>
    <scope>NUCLEOTIDE SEQUENCE [LARGE SCALE GENOMIC DNA]</scope>
    <source>
        <strain evidence="3">CCUG 60529</strain>
    </source>
</reference>
<dbReference type="RefSeq" id="WP_379944087.1">
    <property type="nucleotide sequence ID" value="NZ_JBHTIB010000037.1"/>
</dbReference>
<keyword evidence="3" id="KW-1185">Reference proteome</keyword>
<dbReference type="InterPro" id="IPR012337">
    <property type="entry name" value="RNaseH-like_sf"/>
</dbReference>
<comment type="caution">
    <text evidence="2">The sequence shown here is derived from an EMBL/GenBank/DDBJ whole genome shotgun (WGS) entry which is preliminary data.</text>
</comment>
<protein>
    <submittedName>
        <fullName evidence="2">Exonuclease domain-containing protein</fullName>
    </submittedName>
</protein>
<proteinExistence type="predicted"/>
<organism evidence="2 3">
    <name type="scientific">Mariniflexile aquimaris</name>
    <dbReference type="NCBI Taxonomy" id="881009"/>
    <lineage>
        <taxon>Bacteria</taxon>
        <taxon>Pseudomonadati</taxon>
        <taxon>Bacteroidota</taxon>
        <taxon>Flavobacteriia</taxon>
        <taxon>Flavobacteriales</taxon>
        <taxon>Flavobacteriaceae</taxon>
        <taxon>Mariniflexile</taxon>
    </lineage>
</organism>
<dbReference type="Gene3D" id="3.40.50.10190">
    <property type="entry name" value="BRCT domain"/>
    <property type="match status" value="1"/>
</dbReference>
<evidence type="ECO:0000313" key="3">
    <source>
        <dbReference type="Proteomes" id="UP001597011"/>
    </source>
</evidence>
<dbReference type="Pfam" id="PF00929">
    <property type="entry name" value="RNase_T"/>
    <property type="match status" value="1"/>
</dbReference>
<dbReference type="InterPro" id="IPR036420">
    <property type="entry name" value="BRCT_dom_sf"/>
</dbReference>
<keyword evidence="2" id="KW-0540">Nuclease</keyword>